<dbReference type="InterPro" id="IPR048274">
    <property type="entry name" value="MC_hydratase"/>
</dbReference>
<accession>A0A1H3BMF3</accession>
<dbReference type="EMBL" id="FNMZ01000005">
    <property type="protein sequence ID" value="SDX43106.1"/>
    <property type="molecule type" value="Genomic_DNA"/>
</dbReference>
<dbReference type="OrthoDB" id="9796589at2"/>
<gene>
    <name evidence="1" type="ORF">SAMN05444336_10587</name>
</gene>
<dbReference type="AlphaFoldDB" id="A0A1H3BMF3"/>
<dbReference type="STRING" id="356660.SAMN05444336_10587"/>
<dbReference type="SUPFAM" id="SSF54637">
    <property type="entry name" value="Thioesterase/thiol ester dehydrase-isomerase"/>
    <property type="match status" value="1"/>
</dbReference>
<dbReference type="PANTHER" id="PTHR43664:SF1">
    <property type="entry name" value="BETA-METHYLMALYL-COA DEHYDRATASE"/>
    <property type="match status" value="1"/>
</dbReference>
<organism evidence="1 2">
    <name type="scientific">Albimonas donghaensis</name>
    <dbReference type="NCBI Taxonomy" id="356660"/>
    <lineage>
        <taxon>Bacteria</taxon>
        <taxon>Pseudomonadati</taxon>
        <taxon>Pseudomonadota</taxon>
        <taxon>Alphaproteobacteria</taxon>
        <taxon>Rhodobacterales</taxon>
        <taxon>Paracoccaceae</taxon>
        <taxon>Albimonas</taxon>
    </lineage>
</organism>
<dbReference type="GO" id="GO:0016829">
    <property type="term" value="F:lyase activity"/>
    <property type="evidence" value="ECO:0007669"/>
    <property type="project" value="InterPro"/>
</dbReference>
<dbReference type="PANTHER" id="PTHR43664">
    <property type="entry name" value="MONOAMINE OXIDASE-RELATED"/>
    <property type="match status" value="1"/>
</dbReference>
<proteinExistence type="predicted"/>
<evidence type="ECO:0000313" key="1">
    <source>
        <dbReference type="EMBL" id="SDX43106.1"/>
    </source>
</evidence>
<dbReference type="Pfam" id="PF19315">
    <property type="entry name" value="MC_hydratase"/>
    <property type="match status" value="1"/>
</dbReference>
<dbReference type="CDD" id="cd03451">
    <property type="entry name" value="FkbR2"/>
    <property type="match status" value="1"/>
</dbReference>
<dbReference type="Proteomes" id="UP000199118">
    <property type="component" value="Unassembled WGS sequence"/>
</dbReference>
<reference evidence="1 2" key="1">
    <citation type="submission" date="2016-10" db="EMBL/GenBank/DDBJ databases">
        <authorList>
            <person name="de Groot N.N."/>
        </authorList>
    </citation>
    <scope>NUCLEOTIDE SEQUENCE [LARGE SCALE GENOMIC DNA]</scope>
    <source>
        <strain evidence="1 2">DSM 17890</strain>
    </source>
</reference>
<evidence type="ECO:0000313" key="2">
    <source>
        <dbReference type="Proteomes" id="UP000199118"/>
    </source>
</evidence>
<name>A0A1H3BMF3_9RHOB</name>
<dbReference type="InterPro" id="IPR029069">
    <property type="entry name" value="HotDog_dom_sf"/>
</dbReference>
<dbReference type="Gene3D" id="3.10.129.10">
    <property type="entry name" value="Hotdog Thioesterase"/>
    <property type="match status" value="1"/>
</dbReference>
<dbReference type="RefSeq" id="WP_092683086.1">
    <property type="nucleotide sequence ID" value="NZ_FNMZ01000005.1"/>
</dbReference>
<sequence>MAGTIEKVGENRYRERFGRYFEDFQPGDIYEHRPGRTITETDNTWFTLLTMNTHPMHFDEEYARHSEFGKTIVCSPLTVALMVGMSVTDVSQKAIANLGWTDIKLTFPLFAGDTLTAESEVLDKRESKSRPGAGLVTVATRGFNQNGKEVCSFVRTVLVAKQGFENEEKAGY</sequence>
<protein>
    <submittedName>
        <fullName evidence="1">Acyl dehydratase</fullName>
    </submittedName>
</protein>
<dbReference type="InterPro" id="IPR052342">
    <property type="entry name" value="MCH/BMMD"/>
</dbReference>
<keyword evidence="2" id="KW-1185">Reference proteome</keyword>